<evidence type="ECO:0000313" key="2">
    <source>
        <dbReference type="EMBL" id="MEP1060963.1"/>
    </source>
</evidence>
<accession>A0ABV0KNX9</accession>
<dbReference type="RefSeq" id="WP_190446660.1">
    <property type="nucleotide sequence ID" value="NZ_JAMPLM010000024.1"/>
</dbReference>
<dbReference type="EMBL" id="JAMPLM010000024">
    <property type="protein sequence ID" value="MEP1060963.1"/>
    <property type="molecule type" value="Genomic_DNA"/>
</dbReference>
<reference evidence="2 3" key="1">
    <citation type="submission" date="2022-04" db="EMBL/GenBank/DDBJ databases">
        <title>Positive selection, recombination, and allopatry shape intraspecific diversity of widespread and dominant cyanobacteria.</title>
        <authorList>
            <person name="Wei J."/>
            <person name="Shu W."/>
            <person name="Hu C."/>
        </authorList>
    </citation>
    <scope>NUCLEOTIDE SEQUENCE [LARGE SCALE GENOMIC DNA]</scope>
    <source>
        <strain evidence="2 3">AS-A4</strain>
    </source>
</reference>
<sequence>MVSHIGKGIGFPLKTNVQGNLQLSAEARNLEESIHVILRTSLGERVYRPDFGSRLSELVFAPLNTHTLLLLRLYVEEALEAWEPRIELDEILTDPDPVRGRVDITITYHPTNSHDSRSLVYPFYLVPNDLAE</sequence>
<name>A0ABV0KNX9_9CYAN</name>
<dbReference type="SUPFAM" id="SSF160719">
    <property type="entry name" value="gpW/gp25-like"/>
    <property type="match status" value="1"/>
</dbReference>
<evidence type="ECO:0000259" key="1">
    <source>
        <dbReference type="Pfam" id="PF04965"/>
    </source>
</evidence>
<proteinExistence type="predicted"/>
<dbReference type="Gene3D" id="3.10.450.40">
    <property type="match status" value="1"/>
</dbReference>
<organism evidence="2 3">
    <name type="scientific">Stenomitos frigidus AS-A4</name>
    <dbReference type="NCBI Taxonomy" id="2933935"/>
    <lineage>
        <taxon>Bacteria</taxon>
        <taxon>Bacillati</taxon>
        <taxon>Cyanobacteriota</taxon>
        <taxon>Cyanophyceae</taxon>
        <taxon>Leptolyngbyales</taxon>
        <taxon>Leptolyngbyaceae</taxon>
        <taxon>Stenomitos</taxon>
    </lineage>
</organism>
<gene>
    <name evidence="2" type="ORF">NDI38_21245</name>
</gene>
<dbReference type="Proteomes" id="UP001476950">
    <property type="component" value="Unassembled WGS sequence"/>
</dbReference>
<feature type="domain" description="IraD/Gp25-like" evidence="1">
    <location>
        <begin position="27"/>
        <end position="109"/>
    </location>
</feature>
<keyword evidence="3" id="KW-1185">Reference proteome</keyword>
<dbReference type="Pfam" id="PF04965">
    <property type="entry name" value="GPW_gp25"/>
    <property type="match status" value="1"/>
</dbReference>
<evidence type="ECO:0000313" key="3">
    <source>
        <dbReference type="Proteomes" id="UP001476950"/>
    </source>
</evidence>
<comment type="caution">
    <text evidence="2">The sequence shown here is derived from an EMBL/GenBank/DDBJ whole genome shotgun (WGS) entry which is preliminary data.</text>
</comment>
<protein>
    <submittedName>
        <fullName evidence="2">GPW/gp25 family protein</fullName>
    </submittedName>
</protein>
<dbReference type="InterPro" id="IPR007048">
    <property type="entry name" value="IraD/Gp25-like"/>
</dbReference>